<gene>
    <name evidence="2" type="ORF">GX523_00550</name>
</gene>
<proteinExistence type="inferred from homology"/>
<dbReference type="GO" id="GO:0016740">
    <property type="term" value="F:transferase activity"/>
    <property type="evidence" value="ECO:0007669"/>
    <property type="project" value="UniProtKB-KW"/>
</dbReference>
<reference evidence="2 3" key="1">
    <citation type="journal article" date="2020" name="Biotechnol. Biofuels">
        <title>New insights from the biogas microbiome by comprehensive genome-resolved metagenomics of nearly 1600 species originating from multiple anaerobic digesters.</title>
        <authorList>
            <person name="Campanaro S."/>
            <person name="Treu L."/>
            <person name="Rodriguez-R L.M."/>
            <person name="Kovalovszki A."/>
            <person name="Ziels R.M."/>
            <person name="Maus I."/>
            <person name="Zhu X."/>
            <person name="Kougias P.G."/>
            <person name="Basile A."/>
            <person name="Luo G."/>
            <person name="Schluter A."/>
            <person name="Konstantinidis K.T."/>
            <person name="Angelidaki I."/>
        </authorList>
    </citation>
    <scope>NUCLEOTIDE SEQUENCE [LARGE SCALE GENOMIC DNA]</scope>
    <source>
        <strain evidence="2">AS05jafATM_4</strain>
    </source>
</reference>
<keyword evidence="2" id="KW-0808">Transferase</keyword>
<dbReference type="PANTHER" id="PTHR43360">
    <property type="entry name" value="CARBON DIOXIDE CONCENTRATING MECHANISM PROTEIN CCMM"/>
    <property type="match status" value="1"/>
</dbReference>
<protein>
    <submittedName>
        <fullName evidence="2">Transferase</fullName>
    </submittedName>
</protein>
<evidence type="ECO:0000256" key="1">
    <source>
        <dbReference type="ARBA" id="ARBA00023595"/>
    </source>
</evidence>
<dbReference type="Proteomes" id="UP000553059">
    <property type="component" value="Unassembled WGS sequence"/>
</dbReference>
<dbReference type="PANTHER" id="PTHR43360:SF1">
    <property type="entry name" value="CARBOXYSOME ASSEMBLY PROTEIN CCMM"/>
    <property type="match status" value="1"/>
</dbReference>
<accession>A0A7C7D7D5</accession>
<dbReference type="SUPFAM" id="SSF51161">
    <property type="entry name" value="Trimeric LpxA-like enzymes"/>
    <property type="match status" value="1"/>
</dbReference>
<sequence length="196" mass="21202">MILENSPKTSWSRTSRHPKVHHTAYVHPTAVLIGDVRVCENAMICPNVVLRADEGLTIIIGAGANIQDGVIMHCLKGGSIEIGQGCSIAHCALVHGPALIGRETFVGFRAIVHNARLGKNSFISHGAMVLNVELPDDSSVPVGRIIQSEAEARELPAIALQEISFKHEVQQINKELGRGYRERDDEIFAQAAMGAE</sequence>
<dbReference type="CDD" id="cd00710">
    <property type="entry name" value="LbH_gamma_CA"/>
    <property type="match status" value="1"/>
</dbReference>
<dbReference type="EMBL" id="DUTF01000013">
    <property type="protein sequence ID" value="HHY25239.1"/>
    <property type="molecule type" value="Genomic_DNA"/>
</dbReference>
<dbReference type="InterPro" id="IPR052265">
    <property type="entry name" value="Gamma-CA"/>
</dbReference>
<organism evidence="2 3">
    <name type="scientific">Desulfitobacterium dehalogenans</name>
    <dbReference type="NCBI Taxonomy" id="36854"/>
    <lineage>
        <taxon>Bacteria</taxon>
        <taxon>Bacillati</taxon>
        <taxon>Bacillota</taxon>
        <taxon>Clostridia</taxon>
        <taxon>Eubacteriales</taxon>
        <taxon>Desulfitobacteriaceae</taxon>
        <taxon>Desulfitobacterium</taxon>
    </lineage>
</organism>
<comment type="caution">
    <text evidence="2">The sequence shown here is derived from an EMBL/GenBank/DDBJ whole genome shotgun (WGS) entry which is preliminary data.</text>
</comment>
<dbReference type="InterPro" id="IPR011004">
    <property type="entry name" value="Trimer_LpxA-like_sf"/>
</dbReference>
<comment type="similarity">
    <text evidence="1">Belongs to the gamma-class carbonic anhydrase family.</text>
</comment>
<evidence type="ECO:0000313" key="2">
    <source>
        <dbReference type="EMBL" id="HHY25239.1"/>
    </source>
</evidence>
<name>A0A7C7D7D5_9FIRM</name>
<dbReference type="AlphaFoldDB" id="A0A7C7D7D5"/>
<dbReference type="InterPro" id="IPR047223">
    <property type="entry name" value="CA_gamma_LbH"/>
</dbReference>
<evidence type="ECO:0000313" key="3">
    <source>
        <dbReference type="Proteomes" id="UP000553059"/>
    </source>
</evidence>
<dbReference type="Gene3D" id="2.160.10.10">
    <property type="entry name" value="Hexapeptide repeat proteins"/>
    <property type="match status" value="1"/>
</dbReference>